<dbReference type="InterPro" id="IPR018062">
    <property type="entry name" value="HTH_AraC-typ_CS"/>
</dbReference>
<evidence type="ECO:0000259" key="4">
    <source>
        <dbReference type="PROSITE" id="PS01124"/>
    </source>
</evidence>
<dbReference type="OrthoDB" id="5295469at2"/>
<dbReference type="PANTHER" id="PTHR46796:SF6">
    <property type="entry name" value="ARAC SUBFAMILY"/>
    <property type="match status" value="1"/>
</dbReference>
<accession>A0A367WJ31</accession>
<dbReference type="Pfam" id="PF14525">
    <property type="entry name" value="AraC_binding_2"/>
    <property type="match status" value="1"/>
</dbReference>
<proteinExistence type="predicted"/>
<evidence type="ECO:0000256" key="2">
    <source>
        <dbReference type="ARBA" id="ARBA00023125"/>
    </source>
</evidence>
<evidence type="ECO:0000313" key="5">
    <source>
        <dbReference type="EMBL" id="RCK41444.1"/>
    </source>
</evidence>
<dbReference type="Pfam" id="PF12833">
    <property type="entry name" value="HTH_18"/>
    <property type="match status" value="1"/>
</dbReference>
<dbReference type="InterPro" id="IPR035418">
    <property type="entry name" value="AraC-bd_2"/>
</dbReference>
<dbReference type="SUPFAM" id="SSF46689">
    <property type="entry name" value="Homeodomain-like"/>
    <property type="match status" value="2"/>
</dbReference>
<dbReference type="EMBL" id="JPWH01000034">
    <property type="protein sequence ID" value="RCK41444.1"/>
    <property type="molecule type" value="Genomic_DNA"/>
</dbReference>
<evidence type="ECO:0000313" key="6">
    <source>
        <dbReference type="Proteomes" id="UP000252517"/>
    </source>
</evidence>
<dbReference type="InterPro" id="IPR050204">
    <property type="entry name" value="AraC_XylS_family_regulators"/>
</dbReference>
<dbReference type="PRINTS" id="PR00032">
    <property type="entry name" value="HTHARAC"/>
</dbReference>
<dbReference type="GO" id="GO:0003700">
    <property type="term" value="F:DNA-binding transcription factor activity"/>
    <property type="evidence" value="ECO:0007669"/>
    <property type="project" value="InterPro"/>
</dbReference>
<dbReference type="PANTHER" id="PTHR46796">
    <property type="entry name" value="HTH-TYPE TRANSCRIPTIONAL ACTIVATOR RHAS-RELATED"/>
    <property type="match status" value="1"/>
</dbReference>
<dbReference type="InterPro" id="IPR009057">
    <property type="entry name" value="Homeodomain-like_sf"/>
</dbReference>
<protein>
    <recommendedName>
        <fullName evidence="4">HTH araC/xylS-type domain-containing protein</fullName>
    </recommendedName>
</protein>
<evidence type="ECO:0000256" key="1">
    <source>
        <dbReference type="ARBA" id="ARBA00023015"/>
    </source>
</evidence>
<dbReference type="GO" id="GO:0043565">
    <property type="term" value="F:sequence-specific DNA binding"/>
    <property type="evidence" value="ECO:0007669"/>
    <property type="project" value="InterPro"/>
</dbReference>
<dbReference type="AlphaFoldDB" id="A0A367WJ31"/>
<keyword evidence="1" id="KW-0805">Transcription regulation</keyword>
<dbReference type="InterPro" id="IPR020449">
    <property type="entry name" value="Tscrpt_reg_AraC-type_HTH"/>
</dbReference>
<gene>
    <name evidence="5" type="ORF">TH25_23755</name>
</gene>
<dbReference type="Gene3D" id="1.10.10.60">
    <property type="entry name" value="Homeodomain-like"/>
    <property type="match status" value="1"/>
</dbReference>
<name>A0A367WJ31_9PROT</name>
<dbReference type="InterPro" id="IPR018060">
    <property type="entry name" value="HTH_AraC"/>
</dbReference>
<dbReference type="Proteomes" id="UP000252517">
    <property type="component" value="Unassembled WGS sequence"/>
</dbReference>
<comment type="caution">
    <text evidence="5">The sequence shown here is derived from an EMBL/GenBank/DDBJ whole genome shotgun (WGS) entry which is preliminary data.</text>
</comment>
<dbReference type="PROSITE" id="PS01124">
    <property type="entry name" value="HTH_ARAC_FAMILY_2"/>
    <property type="match status" value="1"/>
</dbReference>
<keyword evidence="3" id="KW-0804">Transcription</keyword>
<keyword evidence="2" id="KW-0238">DNA-binding</keyword>
<dbReference type="SMART" id="SM00342">
    <property type="entry name" value="HTH_ARAC"/>
    <property type="match status" value="1"/>
</dbReference>
<dbReference type="RefSeq" id="WP_114090572.1">
    <property type="nucleotide sequence ID" value="NZ_JPWH01000034.1"/>
</dbReference>
<organism evidence="5 6">
    <name type="scientific">Thalassospira profundimaris</name>
    <dbReference type="NCBI Taxonomy" id="502049"/>
    <lineage>
        <taxon>Bacteria</taxon>
        <taxon>Pseudomonadati</taxon>
        <taxon>Pseudomonadota</taxon>
        <taxon>Alphaproteobacteria</taxon>
        <taxon>Rhodospirillales</taxon>
        <taxon>Thalassospiraceae</taxon>
        <taxon>Thalassospira</taxon>
    </lineage>
</organism>
<dbReference type="PROSITE" id="PS00041">
    <property type="entry name" value="HTH_ARAC_FAMILY_1"/>
    <property type="match status" value="1"/>
</dbReference>
<sequence length="363" mass="41337">MSPLVIEKSVFDTQGIEERLRYDVWRESISCIFNVDGPRESRDPGTFNAVIKSLRVGNLVMAETSTVAQLWQRRPVEIVRDGLDHFMIQLFLDGSMTWKNRYGEHIARAGDMVVFDLACEMQSQTSDFRHVSVIIPRSRLIPLLDHPDHHHMQLLPSSLPLARMLADYIVLLNRNLSAMDDITGVDLFPTVVSMVAACLNMVGPGGVNDKVALSENLTDFRIRTFIENNIGKEDLDVNRICDECGISRSALYRLFREEGGVRYFLREQRLNRAMRELLAYPDQQIAIIAARNGFTHANDFSRAFRRRFGMTPRELRAAHVAYKAQRETMSSAANREYELWLRQIGNMAHLGHVSPSGSMIKAV</sequence>
<reference evidence="5 6" key="1">
    <citation type="submission" date="2014-07" db="EMBL/GenBank/DDBJ databases">
        <title>Draft genome sequence of Thalassospira profundimaris S25-3-2.</title>
        <authorList>
            <person name="Lai Q."/>
            <person name="Shao Z."/>
        </authorList>
    </citation>
    <scope>NUCLEOTIDE SEQUENCE [LARGE SCALE GENOMIC DNA]</scope>
    <source>
        <strain evidence="5 6">S25-3-2</strain>
    </source>
</reference>
<feature type="domain" description="HTH araC/xylS-type" evidence="4">
    <location>
        <begin position="220"/>
        <end position="318"/>
    </location>
</feature>
<evidence type="ECO:0000256" key="3">
    <source>
        <dbReference type="ARBA" id="ARBA00023163"/>
    </source>
</evidence>